<dbReference type="Proteomes" id="UP001412067">
    <property type="component" value="Unassembled WGS sequence"/>
</dbReference>
<keyword evidence="2" id="KW-1185">Reference proteome</keyword>
<proteinExistence type="predicted"/>
<name>A0ABR2LYI7_9ASPA</name>
<protein>
    <submittedName>
        <fullName evidence="1">Uncharacterized protein</fullName>
    </submittedName>
</protein>
<reference evidence="1 2" key="1">
    <citation type="journal article" date="2022" name="Nat. Plants">
        <title>Genomes of leafy and leafless Platanthera orchids illuminate the evolution of mycoheterotrophy.</title>
        <authorList>
            <person name="Li M.H."/>
            <person name="Liu K.W."/>
            <person name="Li Z."/>
            <person name="Lu H.C."/>
            <person name="Ye Q.L."/>
            <person name="Zhang D."/>
            <person name="Wang J.Y."/>
            <person name="Li Y.F."/>
            <person name="Zhong Z.M."/>
            <person name="Liu X."/>
            <person name="Yu X."/>
            <person name="Liu D.K."/>
            <person name="Tu X.D."/>
            <person name="Liu B."/>
            <person name="Hao Y."/>
            <person name="Liao X.Y."/>
            <person name="Jiang Y.T."/>
            <person name="Sun W.H."/>
            <person name="Chen J."/>
            <person name="Chen Y.Q."/>
            <person name="Ai Y."/>
            <person name="Zhai J.W."/>
            <person name="Wu S.S."/>
            <person name="Zhou Z."/>
            <person name="Hsiao Y.Y."/>
            <person name="Wu W.L."/>
            <person name="Chen Y.Y."/>
            <person name="Lin Y.F."/>
            <person name="Hsu J.L."/>
            <person name="Li C.Y."/>
            <person name="Wang Z.W."/>
            <person name="Zhao X."/>
            <person name="Zhong W.Y."/>
            <person name="Ma X.K."/>
            <person name="Ma L."/>
            <person name="Huang J."/>
            <person name="Chen G.Z."/>
            <person name="Huang M.Z."/>
            <person name="Huang L."/>
            <person name="Peng D.H."/>
            <person name="Luo Y.B."/>
            <person name="Zou S.Q."/>
            <person name="Chen S.P."/>
            <person name="Lan S."/>
            <person name="Tsai W.C."/>
            <person name="Van de Peer Y."/>
            <person name="Liu Z.J."/>
        </authorList>
    </citation>
    <scope>NUCLEOTIDE SEQUENCE [LARGE SCALE GENOMIC DNA]</scope>
    <source>
        <strain evidence="1">Lor288</strain>
    </source>
</reference>
<organism evidence="1 2">
    <name type="scientific">Platanthera guangdongensis</name>
    <dbReference type="NCBI Taxonomy" id="2320717"/>
    <lineage>
        <taxon>Eukaryota</taxon>
        <taxon>Viridiplantae</taxon>
        <taxon>Streptophyta</taxon>
        <taxon>Embryophyta</taxon>
        <taxon>Tracheophyta</taxon>
        <taxon>Spermatophyta</taxon>
        <taxon>Magnoliopsida</taxon>
        <taxon>Liliopsida</taxon>
        <taxon>Asparagales</taxon>
        <taxon>Orchidaceae</taxon>
        <taxon>Orchidoideae</taxon>
        <taxon>Orchideae</taxon>
        <taxon>Orchidinae</taxon>
        <taxon>Platanthera</taxon>
    </lineage>
</organism>
<comment type="caution">
    <text evidence="1">The sequence shown here is derived from an EMBL/GenBank/DDBJ whole genome shotgun (WGS) entry which is preliminary data.</text>
</comment>
<accession>A0ABR2LYI7</accession>
<evidence type="ECO:0000313" key="1">
    <source>
        <dbReference type="EMBL" id="KAK8955292.1"/>
    </source>
</evidence>
<dbReference type="EMBL" id="JBBWWR010000013">
    <property type="protein sequence ID" value="KAK8955292.1"/>
    <property type="molecule type" value="Genomic_DNA"/>
</dbReference>
<evidence type="ECO:0000313" key="2">
    <source>
        <dbReference type="Proteomes" id="UP001412067"/>
    </source>
</evidence>
<sequence>MILDAEPITTADGDTHRFLIRWRDRPLRMTLGYSRPNCGVWMPLYFTAIAWTTQRRCVHLSGGGLMACPLLHHFKTMLTMLMMIRLIGQYNSRT</sequence>
<gene>
    <name evidence="1" type="ORF">KSP40_PGU005866</name>
</gene>